<evidence type="ECO:0000256" key="4">
    <source>
        <dbReference type="ARBA" id="ARBA00023002"/>
    </source>
</evidence>
<dbReference type="UniPathway" id="UPA00053">
    <property type="reaction ID" value="UER00086"/>
</dbReference>
<dbReference type="EC" id="1.1.1.25" evidence="8"/>
<feature type="binding site" evidence="7">
    <location>
        <position position="194"/>
    </location>
    <ligand>
        <name>3-dehydroquinate</name>
        <dbReference type="ChEBI" id="CHEBI:32364"/>
    </ligand>
</feature>
<name>A0A1H4KCL3_9BACT</name>
<dbReference type="EMBL" id="FNSD01000001">
    <property type="protein sequence ID" value="SEB55885.1"/>
    <property type="molecule type" value="Genomic_DNA"/>
</dbReference>
<feature type="active site" description="Proton acceptor" evidence="8">
    <location>
        <position position="279"/>
    </location>
</feature>
<comment type="function">
    <text evidence="8">Involved in the biosynthesis of the chorismate, which leads to the biosynthesis of aromatic amino acids. Catalyzes the reversible NADPH linked reduction of 3-dehydroshikimate (DHSA) to yield shikimate (SA).</text>
</comment>
<feature type="binding site" evidence="7">
    <location>
        <position position="198"/>
    </location>
    <ligand>
        <name>3-dehydroquinate</name>
        <dbReference type="ChEBI" id="CHEBI:32364"/>
    </ligand>
</feature>
<evidence type="ECO:0000313" key="12">
    <source>
        <dbReference type="EMBL" id="SEB55885.1"/>
    </source>
</evidence>
<reference evidence="12 13" key="1">
    <citation type="submission" date="2016-10" db="EMBL/GenBank/DDBJ databases">
        <authorList>
            <person name="de Groot N.N."/>
        </authorList>
    </citation>
    <scope>NUCLEOTIDE SEQUENCE [LARGE SCALE GENOMIC DNA]</scope>
    <source>
        <strain evidence="12 13">AB35.6</strain>
    </source>
</reference>
<feature type="active site" description="Proton donor/acceptor" evidence="7">
    <location>
        <position position="109"/>
    </location>
</feature>
<dbReference type="GO" id="GO:0050661">
    <property type="term" value="F:NADP binding"/>
    <property type="evidence" value="ECO:0007669"/>
    <property type="project" value="InterPro"/>
</dbReference>
<accession>A0A1H4KCL3</accession>
<dbReference type="InterPro" id="IPR006151">
    <property type="entry name" value="Shikm_DH/Glu-tRNA_Rdtase"/>
</dbReference>
<organism evidence="12 13">
    <name type="scientific">Terriglobus roseus</name>
    <dbReference type="NCBI Taxonomy" id="392734"/>
    <lineage>
        <taxon>Bacteria</taxon>
        <taxon>Pseudomonadati</taxon>
        <taxon>Acidobacteriota</taxon>
        <taxon>Terriglobia</taxon>
        <taxon>Terriglobales</taxon>
        <taxon>Acidobacteriaceae</taxon>
        <taxon>Terriglobus</taxon>
    </lineage>
</organism>
<feature type="binding site" evidence="8">
    <location>
        <position position="316"/>
    </location>
    <ligand>
        <name>shikimate</name>
        <dbReference type="ChEBI" id="CHEBI:36208"/>
    </ligand>
</feature>
<gene>
    <name evidence="7" type="primary">aroD</name>
    <name evidence="8" type="synonym">aroE</name>
    <name evidence="12" type="ORF">SAMN05443244_1115</name>
</gene>
<evidence type="ECO:0000256" key="7">
    <source>
        <dbReference type="HAMAP-Rule" id="MF_00214"/>
    </source>
</evidence>
<dbReference type="GO" id="GO:0004764">
    <property type="term" value="F:shikimate 3-dehydrogenase (NADP+) activity"/>
    <property type="evidence" value="ECO:0007669"/>
    <property type="project" value="UniProtKB-UniRule"/>
</dbReference>
<dbReference type="InterPro" id="IPR022893">
    <property type="entry name" value="Shikimate_DH_fam"/>
</dbReference>
<comment type="subunit">
    <text evidence="7">Homodimer.</text>
</comment>
<feature type="active site" description="Schiff-base intermediate with substrate" evidence="7">
    <location>
        <position position="133"/>
    </location>
</feature>
<dbReference type="AlphaFoldDB" id="A0A1H4KCL3"/>
<dbReference type="SUPFAM" id="SSF53223">
    <property type="entry name" value="Aminoacid dehydrogenase-like, N-terminal domain"/>
    <property type="match status" value="1"/>
</dbReference>
<dbReference type="GO" id="GO:0009423">
    <property type="term" value="P:chorismate biosynthetic process"/>
    <property type="evidence" value="ECO:0007669"/>
    <property type="project" value="UniProtKB-UniRule"/>
</dbReference>
<dbReference type="Pfam" id="PF18317">
    <property type="entry name" value="SDH_C"/>
    <property type="match status" value="1"/>
</dbReference>
<dbReference type="PANTHER" id="PTHR21089">
    <property type="entry name" value="SHIKIMATE DEHYDROGENASE"/>
    <property type="match status" value="1"/>
</dbReference>
<evidence type="ECO:0000313" key="13">
    <source>
        <dbReference type="Proteomes" id="UP000182409"/>
    </source>
</evidence>
<dbReference type="Proteomes" id="UP000182409">
    <property type="component" value="Unassembled WGS sequence"/>
</dbReference>
<feature type="binding site" evidence="7">
    <location>
        <position position="173"/>
    </location>
    <ligand>
        <name>3-dehydroquinate</name>
        <dbReference type="ChEBI" id="CHEBI:32364"/>
    </ligand>
</feature>
<feature type="binding site" evidence="8">
    <location>
        <begin position="339"/>
        <end position="343"/>
    </location>
    <ligand>
        <name>NADP(+)</name>
        <dbReference type="ChEBI" id="CHEBI:58349"/>
    </ligand>
</feature>
<comment type="catalytic activity">
    <reaction evidence="6 8">
        <text>shikimate + NADP(+) = 3-dehydroshikimate + NADPH + H(+)</text>
        <dbReference type="Rhea" id="RHEA:17737"/>
        <dbReference type="ChEBI" id="CHEBI:15378"/>
        <dbReference type="ChEBI" id="CHEBI:16630"/>
        <dbReference type="ChEBI" id="CHEBI:36208"/>
        <dbReference type="ChEBI" id="CHEBI:57783"/>
        <dbReference type="ChEBI" id="CHEBI:58349"/>
        <dbReference type="EC" id="1.1.1.25"/>
    </reaction>
</comment>
<keyword evidence="5 7" id="KW-0057">Aromatic amino acid biosynthesis</keyword>
<protein>
    <recommendedName>
        <fullName evidence="7 8">Multifunctional fusion protein</fullName>
    </recommendedName>
    <domain>
        <recommendedName>
            <fullName evidence="7">3-dehydroquinate dehydratase</fullName>
            <shortName evidence="7">3-dehydroquinase</shortName>
            <ecNumber evidence="7">4.2.1.10</ecNumber>
        </recommendedName>
        <alternativeName>
            <fullName evidence="7">Type I DHQase</fullName>
        </alternativeName>
        <alternativeName>
            <fullName evidence="7">Type I dehydroquinase</fullName>
            <shortName evidence="7">DHQ1</shortName>
        </alternativeName>
    </domain>
    <domain>
        <recommendedName>
            <fullName evidence="8">Shikimate dehydrogenase (NADP(+))</fullName>
            <shortName evidence="8">SDH</shortName>
            <ecNumber evidence="8">1.1.1.25</ecNumber>
        </recommendedName>
    </domain>
</protein>
<keyword evidence="3 8" id="KW-0521">NADP</keyword>
<feature type="binding site" evidence="8">
    <location>
        <position position="275"/>
    </location>
    <ligand>
        <name>shikimate</name>
        <dbReference type="ChEBI" id="CHEBI:36208"/>
    </ligand>
</feature>
<dbReference type="CDD" id="cd00502">
    <property type="entry name" value="DHQase_I"/>
    <property type="match status" value="1"/>
</dbReference>
<dbReference type="SUPFAM" id="SSF51735">
    <property type="entry name" value="NAD(P)-binding Rossmann-fold domains"/>
    <property type="match status" value="1"/>
</dbReference>
<dbReference type="SUPFAM" id="SSF51569">
    <property type="entry name" value="Aldolase"/>
    <property type="match status" value="1"/>
</dbReference>
<dbReference type="PANTHER" id="PTHR21089:SF1">
    <property type="entry name" value="BIFUNCTIONAL 3-DEHYDROQUINATE DEHYDRATASE_SHIKIMATE DEHYDROGENASE, CHLOROPLASTIC"/>
    <property type="match status" value="1"/>
</dbReference>
<dbReference type="Pfam" id="PF01487">
    <property type="entry name" value="DHquinase_I"/>
    <property type="match status" value="1"/>
</dbReference>
<dbReference type="InterPro" id="IPR013708">
    <property type="entry name" value="Shikimate_DH-bd_N"/>
</dbReference>
<feature type="binding site" evidence="8">
    <location>
        <position position="446"/>
    </location>
    <ligand>
        <name>NADP(+)</name>
        <dbReference type="ChEBI" id="CHEBI:58349"/>
    </ligand>
</feature>
<feature type="domain" description="SDH C-terminal" evidence="11">
    <location>
        <begin position="446"/>
        <end position="476"/>
    </location>
</feature>
<keyword evidence="7" id="KW-0456">Lyase</keyword>
<comment type="similarity">
    <text evidence="7">Belongs to the type-I 3-dehydroquinase family.</text>
</comment>
<keyword evidence="4 8" id="KW-0560">Oxidoreductase</keyword>
<comment type="function">
    <text evidence="7">Involved in the third step of the chorismate pathway, which leads to the biosynthesis of aromatic amino acids. Catalyzes the cis-dehydration of 3-dehydroquinate (DHQ) and introduces the first double bond of the aromatic ring to yield 3-dehydroshikimate.</text>
</comment>
<dbReference type="InterPro" id="IPR011342">
    <property type="entry name" value="Shikimate_DH"/>
</dbReference>
<evidence type="ECO:0000256" key="2">
    <source>
        <dbReference type="ARBA" id="ARBA00022605"/>
    </source>
</evidence>
<dbReference type="CDD" id="cd01065">
    <property type="entry name" value="NAD_bind_Shikimate_DH"/>
    <property type="match status" value="1"/>
</dbReference>
<comment type="similarity">
    <text evidence="8">Belongs to the shikimate dehydrogenase family.</text>
</comment>
<feature type="binding site" evidence="8">
    <location>
        <begin position="230"/>
        <end position="232"/>
    </location>
    <ligand>
        <name>shikimate</name>
        <dbReference type="ChEBI" id="CHEBI:36208"/>
    </ligand>
</feature>
<dbReference type="GO" id="GO:0003855">
    <property type="term" value="F:3-dehydroquinate dehydratase activity"/>
    <property type="evidence" value="ECO:0007669"/>
    <property type="project" value="UniProtKB-UniRule"/>
</dbReference>
<dbReference type="NCBIfam" id="TIGR00507">
    <property type="entry name" value="aroE"/>
    <property type="match status" value="1"/>
</dbReference>
<evidence type="ECO:0000256" key="6">
    <source>
        <dbReference type="ARBA" id="ARBA00049442"/>
    </source>
</evidence>
<feature type="binding site" evidence="8">
    <location>
        <position position="453"/>
    </location>
    <ligand>
        <name>shikimate</name>
        <dbReference type="ChEBI" id="CHEBI:36208"/>
    </ligand>
</feature>
<feature type="binding site" evidence="7">
    <location>
        <position position="49"/>
    </location>
    <ligand>
        <name>3-dehydroquinate</name>
        <dbReference type="ChEBI" id="CHEBI:32364"/>
    </ligand>
</feature>
<comment type="pathway">
    <text evidence="7">Metabolic intermediate biosynthesis; chorismate biosynthesis; chorismate from D-erythrose 4-phosphate and phosphoenolpyruvate: step 3/7.</text>
</comment>
<dbReference type="InterPro" id="IPR013785">
    <property type="entry name" value="Aldolase_TIM"/>
</dbReference>
<dbReference type="HAMAP" id="MF_00222">
    <property type="entry name" value="Shikimate_DH_AroE"/>
    <property type="match status" value="1"/>
</dbReference>
<feature type="domain" description="Shikimate dehydrogenase substrate binding N-terminal" evidence="10">
    <location>
        <begin position="222"/>
        <end position="302"/>
    </location>
</feature>
<dbReference type="Gene3D" id="3.40.50.10860">
    <property type="entry name" value="Leucine Dehydrogenase, chain A, domain 1"/>
    <property type="match status" value="1"/>
</dbReference>
<comment type="pathway">
    <text evidence="1 8">Metabolic intermediate biosynthesis; chorismate biosynthesis; chorismate from D-erythrose 4-phosphate and phosphoenolpyruvate: step 4/7.</text>
</comment>
<dbReference type="Gene3D" id="3.40.50.720">
    <property type="entry name" value="NAD(P)-binding Rossmann-like Domain"/>
    <property type="match status" value="1"/>
</dbReference>
<evidence type="ECO:0000259" key="10">
    <source>
        <dbReference type="Pfam" id="PF08501"/>
    </source>
</evidence>
<dbReference type="GO" id="GO:0009073">
    <property type="term" value="P:aromatic amino acid family biosynthetic process"/>
    <property type="evidence" value="ECO:0007669"/>
    <property type="project" value="UniProtKB-KW"/>
</dbReference>
<evidence type="ECO:0000256" key="1">
    <source>
        <dbReference type="ARBA" id="ARBA00004871"/>
    </source>
</evidence>
<evidence type="ECO:0000256" key="5">
    <source>
        <dbReference type="ARBA" id="ARBA00023141"/>
    </source>
</evidence>
<dbReference type="InterPro" id="IPR041121">
    <property type="entry name" value="SDH_C"/>
</dbReference>
<proteinExistence type="inferred from homology"/>
<evidence type="ECO:0000256" key="8">
    <source>
        <dbReference type="HAMAP-Rule" id="MF_00222"/>
    </source>
</evidence>
<dbReference type="EC" id="4.2.1.10" evidence="7"/>
<feature type="binding site" evidence="8">
    <location>
        <position position="300"/>
    </location>
    <ligand>
        <name>shikimate</name>
        <dbReference type="ChEBI" id="CHEBI:36208"/>
    </ligand>
</feature>
<dbReference type="Pfam" id="PF08501">
    <property type="entry name" value="Shikimate_dh_N"/>
    <property type="match status" value="1"/>
</dbReference>
<sequence>MIALAADTVRTNPFVEFRLDSVADPAAMLPALRQFLFGNRRATVVATCRRTAFGGDFEGTAEEQIAILREAALAGCSLVDMEVETAEELGDASLQAMRGAGAAVILSWHDFTSTPALEPVLDRMRPFAPDMYKIVPTAQTLHDALTLIDLLEKHGGNGDLVAMSMGFKGVLTRVLGPRFGSVFTFASADGHGGTAPGQVSLSVLRDLYRVEKISSETAIYAVAGQPITGSMSPRMHNTALADADMDAVYLPLETSDAAELHDVVVRLDIHGLSITMPLKEAVMPLLAFRDTTVEQAGACNTLLRHRDGKLAGFNTDVGGIVGPLARRIQLEGARILVLGAGGAARAAVFGLKERGAEVWLLNRTTSRAEMLGAESGSHVQTRETLAQTHFDAIINSTPYGMRSQTLDAPITEAEMNCRVFFDLVYNPIETPLISAARTRGIDIIPGIAMFVEQGVRQFELWTEHTAPEGEMMRVVREALGA</sequence>
<dbReference type="InterPro" id="IPR001381">
    <property type="entry name" value="DHquinase_I"/>
</dbReference>
<feature type="binding site" evidence="8">
    <location>
        <position position="425"/>
    </location>
    <ligand>
        <name>shikimate</name>
        <dbReference type="ChEBI" id="CHEBI:36208"/>
    </ligand>
</feature>
<feature type="binding site" evidence="8">
    <location>
        <begin position="362"/>
        <end position="367"/>
    </location>
    <ligand>
        <name>NADP(+)</name>
        <dbReference type="ChEBI" id="CHEBI:58349"/>
    </ligand>
</feature>
<dbReference type="Gene3D" id="3.20.20.70">
    <property type="entry name" value="Aldolase class I"/>
    <property type="match status" value="1"/>
</dbReference>
<evidence type="ECO:0000256" key="3">
    <source>
        <dbReference type="ARBA" id="ARBA00022857"/>
    </source>
</evidence>
<comment type="caution">
    <text evidence="7">Lacks conserved residue(s) required for the propagation of feature annotation.</text>
</comment>
<feature type="binding site" evidence="8">
    <location>
        <position position="423"/>
    </location>
    <ligand>
        <name>NADP(+)</name>
        <dbReference type="ChEBI" id="CHEBI:58349"/>
    </ligand>
</feature>
<evidence type="ECO:0000259" key="9">
    <source>
        <dbReference type="Pfam" id="PF01488"/>
    </source>
</evidence>
<keyword evidence="2 7" id="KW-0028">Amino-acid biosynthesis</keyword>
<dbReference type="InterPro" id="IPR046346">
    <property type="entry name" value="Aminoacid_DH-like_N_sf"/>
</dbReference>
<dbReference type="GO" id="GO:0019632">
    <property type="term" value="P:shikimate metabolic process"/>
    <property type="evidence" value="ECO:0007669"/>
    <property type="project" value="InterPro"/>
</dbReference>
<dbReference type="Pfam" id="PF01488">
    <property type="entry name" value="Shikimate_DH"/>
    <property type="match status" value="1"/>
</dbReference>
<feature type="domain" description="Quinate/shikimate 5-dehydrogenase/glutamyl-tRNA reductase" evidence="9">
    <location>
        <begin position="329"/>
        <end position="397"/>
    </location>
</feature>
<evidence type="ECO:0000259" key="11">
    <source>
        <dbReference type="Pfam" id="PF18317"/>
    </source>
</evidence>
<keyword evidence="7" id="KW-0704">Schiff base</keyword>
<dbReference type="GO" id="GO:0008652">
    <property type="term" value="P:amino acid biosynthetic process"/>
    <property type="evidence" value="ECO:0007669"/>
    <property type="project" value="UniProtKB-KW"/>
</dbReference>
<comment type="catalytic activity">
    <reaction evidence="7">
        <text>3-dehydroquinate = 3-dehydroshikimate + H2O</text>
        <dbReference type="Rhea" id="RHEA:21096"/>
        <dbReference type="ChEBI" id="CHEBI:15377"/>
        <dbReference type="ChEBI" id="CHEBI:16630"/>
        <dbReference type="ChEBI" id="CHEBI:32364"/>
        <dbReference type="EC" id="4.2.1.10"/>
    </reaction>
</comment>
<feature type="binding site" evidence="7">
    <location>
        <begin position="16"/>
        <end position="18"/>
    </location>
    <ligand>
        <name>3-dehydroquinate</name>
        <dbReference type="ChEBI" id="CHEBI:32364"/>
    </ligand>
</feature>
<dbReference type="HAMAP" id="MF_00214">
    <property type="entry name" value="AroD"/>
    <property type="match status" value="1"/>
</dbReference>
<dbReference type="InterPro" id="IPR036291">
    <property type="entry name" value="NAD(P)-bd_dom_sf"/>
</dbReference>